<protein>
    <submittedName>
        <fullName evidence="1">DUF3224 domain-containing protein</fullName>
    </submittedName>
</protein>
<proteinExistence type="predicted"/>
<dbReference type="InterPro" id="IPR023159">
    <property type="entry name" value="SO1590-like_sf"/>
</dbReference>
<dbReference type="Pfam" id="PF11528">
    <property type="entry name" value="DUF3224"/>
    <property type="match status" value="1"/>
</dbReference>
<name>A0ABY3XV88_9ACTN</name>
<evidence type="ECO:0000313" key="1">
    <source>
        <dbReference type="EMBL" id="UNS98340.1"/>
    </source>
</evidence>
<organism evidence="1 2">
    <name type="scientific">Streptomyces tubbatahanensis</name>
    <dbReference type="NCBI Taxonomy" id="2923272"/>
    <lineage>
        <taxon>Bacteria</taxon>
        <taxon>Bacillati</taxon>
        <taxon>Actinomycetota</taxon>
        <taxon>Actinomycetes</taxon>
        <taxon>Kitasatosporales</taxon>
        <taxon>Streptomycetaceae</taxon>
        <taxon>Streptomyces</taxon>
    </lineage>
</organism>
<dbReference type="InterPro" id="IPR021607">
    <property type="entry name" value="DUF3224"/>
</dbReference>
<dbReference type="Gene3D" id="2.40.350.10">
    <property type="entry name" value="SO1590-like"/>
    <property type="match status" value="1"/>
</dbReference>
<reference evidence="1 2" key="1">
    <citation type="journal article" date="2023" name="Microbiol. Spectr.">
        <title>Synergy between Genome Mining, Metabolomics, and Bioinformatics Uncovers Antibacterial Chlorinated Carbazole Alkaloids and Their Biosynthetic Gene Cluster from Streptomyces tubbatahanensis sp. nov., a Novel Actinomycete Isolated from Sulu Sea, Philippines.</title>
        <authorList>
            <person name="Tenebro C.P."/>
            <person name="Trono D.J.V.L."/>
            <person name="Balida L.A.P."/>
            <person name="Bayog L.K.A."/>
            <person name="Bruna J.R."/>
            <person name="Sabido E.M."/>
            <person name="Caspe D.P.C."/>
            <person name="de Los Santos E.L.C."/>
            <person name="Saludes J.P."/>
            <person name="Dalisay D.S."/>
        </authorList>
    </citation>
    <scope>NUCLEOTIDE SEQUENCE [LARGE SCALE GENOMIC DNA]</scope>
    <source>
        <strain evidence="1 2">DSD3025</strain>
    </source>
</reference>
<dbReference type="SUPFAM" id="SSF159238">
    <property type="entry name" value="SO1590-like"/>
    <property type="match status" value="1"/>
</dbReference>
<sequence>MGSRTTSATFTPVSWDEKEVRATGGPRLARASVVNDYAGGIEAGGSACEYALVYVTEKTGVFSGMELLTGAVDGREGTFVIRQSGTFDEDGTIRCTFDVAPGSATGALTGLTGDGSYEVRHGEEKVAVTFTYTVD</sequence>
<keyword evidence="2" id="KW-1185">Reference proteome</keyword>
<dbReference type="RefSeq" id="WP_242753231.1">
    <property type="nucleotide sequence ID" value="NZ_CP093846.1"/>
</dbReference>
<dbReference type="Proteomes" id="UP001202244">
    <property type="component" value="Chromosome"/>
</dbReference>
<dbReference type="EMBL" id="CP093846">
    <property type="protein sequence ID" value="UNS98340.1"/>
    <property type="molecule type" value="Genomic_DNA"/>
</dbReference>
<gene>
    <name evidence="1" type="ORF">MMF93_19200</name>
</gene>
<evidence type="ECO:0000313" key="2">
    <source>
        <dbReference type="Proteomes" id="UP001202244"/>
    </source>
</evidence>
<accession>A0ABY3XV88</accession>